<organism evidence="2 3">
    <name type="scientific">Lasius niger</name>
    <name type="common">Black garden ant</name>
    <dbReference type="NCBI Taxonomy" id="67767"/>
    <lineage>
        <taxon>Eukaryota</taxon>
        <taxon>Metazoa</taxon>
        <taxon>Ecdysozoa</taxon>
        <taxon>Arthropoda</taxon>
        <taxon>Hexapoda</taxon>
        <taxon>Insecta</taxon>
        <taxon>Pterygota</taxon>
        <taxon>Neoptera</taxon>
        <taxon>Endopterygota</taxon>
        <taxon>Hymenoptera</taxon>
        <taxon>Apocrita</taxon>
        <taxon>Aculeata</taxon>
        <taxon>Formicoidea</taxon>
        <taxon>Formicidae</taxon>
        <taxon>Formicinae</taxon>
        <taxon>Lasius</taxon>
        <taxon>Lasius</taxon>
    </lineage>
</organism>
<evidence type="ECO:0000256" key="1">
    <source>
        <dbReference type="SAM" id="Coils"/>
    </source>
</evidence>
<evidence type="ECO:0000313" key="3">
    <source>
        <dbReference type="Proteomes" id="UP000036403"/>
    </source>
</evidence>
<comment type="caution">
    <text evidence="2">The sequence shown here is derived from an EMBL/GenBank/DDBJ whole genome shotgun (WGS) entry which is preliminary data.</text>
</comment>
<dbReference type="Proteomes" id="UP000036403">
    <property type="component" value="Unassembled WGS sequence"/>
</dbReference>
<dbReference type="PaxDb" id="67767-A0A0J7MNX7"/>
<dbReference type="EMBL" id="LBMM01026532">
    <property type="protein sequence ID" value="KMQ82305.1"/>
    <property type="molecule type" value="Genomic_DNA"/>
</dbReference>
<feature type="non-terminal residue" evidence="2">
    <location>
        <position position="1"/>
    </location>
</feature>
<gene>
    <name evidence="2" type="ORF">RF55_23439</name>
</gene>
<keyword evidence="3" id="KW-1185">Reference proteome</keyword>
<evidence type="ECO:0000313" key="2">
    <source>
        <dbReference type="EMBL" id="KMQ82305.1"/>
    </source>
</evidence>
<feature type="coiled-coil region" evidence="1">
    <location>
        <begin position="173"/>
        <end position="225"/>
    </location>
</feature>
<reference evidence="2 3" key="1">
    <citation type="submission" date="2015-04" db="EMBL/GenBank/DDBJ databases">
        <title>Lasius niger genome sequencing.</title>
        <authorList>
            <person name="Konorov E.A."/>
            <person name="Nikitin M.A."/>
            <person name="Kirill M.V."/>
            <person name="Chang P."/>
        </authorList>
    </citation>
    <scope>NUCLEOTIDE SEQUENCE [LARGE SCALE GENOMIC DNA]</scope>
    <source>
        <tissue evidence="2">Whole</tissue>
    </source>
</reference>
<accession>A0A0J7MNX7</accession>
<sequence>LSSTENALLNFLTPDASGLNEIPEGGFTNTMPTYDNNETLSSSSFSYNIEEKENEIEEIFSNDYSNDALPLQYEMHSPIQQTKQHVQSVLSLHTNIPVKQKRRGIQTNTKVKKYDNTFVSSLSNLQDVHQSKENWEQDNKMCGFSLDDTEKYTTKQSEDIKKPRLMATAINLLEKKSTLSENIKQKMLELKKEKLEVKKEELTVFKEILQQLQNMNDLVSSLREKLLGQYLTTDISTL</sequence>
<name>A0A0J7MNX7_LASNI</name>
<protein>
    <submittedName>
        <fullName evidence="2">Uncharacterized protein</fullName>
    </submittedName>
</protein>
<dbReference type="OrthoDB" id="7553077at2759"/>
<keyword evidence="1" id="KW-0175">Coiled coil</keyword>
<dbReference type="AlphaFoldDB" id="A0A0J7MNX7"/>
<proteinExistence type="predicted"/>